<dbReference type="AlphaFoldDB" id="A0A1I0Y520"/>
<gene>
    <name evidence="1" type="ORF">SAMN05421867_106190</name>
</gene>
<proteinExistence type="predicted"/>
<organism evidence="1 2">
    <name type="scientific">Cellulomonas marina</name>
    <dbReference type="NCBI Taxonomy" id="988821"/>
    <lineage>
        <taxon>Bacteria</taxon>
        <taxon>Bacillati</taxon>
        <taxon>Actinomycetota</taxon>
        <taxon>Actinomycetes</taxon>
        <taxon>Micrococcales</taxon>
        <taxon>Cellulomonadaceae</taxon>
        <taxon>Cellulomonas</taxon>
    </lineage>
</organism>
<reference evidence="2" key="1">
    <citation type="submission" date="2016-10" db="EMBL/GenBank/DDBJ databases">
        <authorList>
            <person name="Varghese N."/>
            <person name="Submissions S."/>
        </authorList>
    </citation>
    <scope>NUCLEOTIDE SEQUENCE [LARGE SCALE GENOMIC DNA]</scope>
    <source>
        <strain evidence="2">CGMCC 4.6945</strain>
    </source>
</reference>
<dbReference type="STRING" id="988821.SAMN05421867_106190"/>
<dbReference type="Proteomes" id="UP000199012">
    <property type="component" value="Unassembled WGS sequence"/>
</dbReference>
<evidence type="ECO:0000313" key="1">
    <source>
        <dbReference type="EMBL" id="SFB08505.1"/>
    </source>
</evidence>
<dbReference type="EMBL" id="FOKA01000006">
    <property type="protein sequence ID" value="SFB08505.1"/>
    <property type="molecule type" value="Genomic_DNA"/>
</dbReference>
<protein>
    <submittedName>
        <fullName evidence="1">Uncharacterized protein</fullName>
    </submittedName>
</protein>
<sequence>MSDDEAHRRRLDDAAAVLRAWVAQQYDEDRLATTPGTAEDRVAEVMHRLRADPAWDGQLPTEEVLLERIRLDMAGEQPGRSPYLEGLVGELREGAVRALGGQPAGAPVVALLARTPFFFARTQEDTGVDDAYLVLLHHRFPLYLDLVARSIAAVVPIGWFVERPSAHEMTWVIENRMHSEPDRTVRTFAEAAVSLAEMRTDVTGGSYPVAPERYAHFTLLLDAALMFVLGHEMAHYEMSHDGPPRPAVERLGFARAPTRAWQELQADELGASIAAWTLRTGRGIPLGVSMLGAWQFFLAWEAFDLSVHVLATGDAEAGFGRFFLEQENAGTDGAYPSISMRRSTLEATVARAAPGDAGLEYFSRTFDLIRQRFLRDTAFHAEHMAAVGPAGRPPTGGHGPGFA</sequence>
<accession>A0A1I0Y520</accession>
<name>A0A1I0Y520_9CELL</name>
<dbReference type="RefSeq" id="WP_239078927.1">
    <property type="nucleotide sequence ID" value="NZ_BONM01000021.1"/>
</dbReference>
<evidence type="ECO:0000313" key="2">
    <source>
        <dbReference type="Proteomes" id="UP000199012"/>
    </source>
</evidence>
<keyword evidence="2" id="KW-1185">Reference proteome</keyword>